<dbReference type="InterPro" id="IPR023586">
    <property type="entry name" value="Ile-tRNA-ligase_type2"/>
</dbReference>
<dbReference type="SUPFAM" id="SSF52374">
    <property type="entry name" value="Nucleotidylyl transferase"/>
    <property type="match status" value="2"/>
</dbReference>
<feature type="non-terminal residue" evidence="17">
    <location>
        <position position="753"/>
    </location>
</feature>
<feature type="domain" description="Aminoacyl-tRNA synthetase class Ia" evidence="16">
    <location>
        <begin position="13"/>
        <end position="486"/>
    </location>
</feature>
<comment type="similarity">
    <text evidence="3">Belongs to the class-I aminoacyl-tRNA synthetase family. IleS type 2 subfamily.</text>
</comment>
<dbReference type="InterPro" id="IPR002300">
    <property type="entry name" value="aa-tRNA-synth_Ia"/>
</dbReference>
<dbReference type="EMBL" id="PCXP01000002">
    <property type="protein sequence ID" value="PIR42121.1"/>
    <property type="molecule type" value="Genomic_DNA"/>
</dbReference>
<name>A0A2H0R6G7_9BACT</name>
<comment type="caution">
    <text evidence="17">The sequence shown here is derived from an EMBL/GenBank/DDBJ whole genome shotgun (WGS) entry which is preliminary data.</text>
</comment>
<evidence type="ECO:0000256" key="3">
    <source>
        <dbReference type="ARBA" id="ARBA00007078"/>
    </source>
</evidence>
<keyword evidence="7 17" id="KW-0436">Ligase</keyword>
<evidence type="ECO:0000256" key="8">
    <source>
        <dbReference type="ARBA" id="ARBA00022723"/>
    </source>
</evidence>
<dbReference type="EC" id="6.1.1.5" evidence="5"/>
<dbReference type="GO" id="GO:0046872">
    <property type="term" value="F:metal ion binding"/>
    <property type="evidence" value="ECO:0007669"/>
    <property type="project" value="UniProtKB-KW"/>
</dbReference>
<dbReference type="InterPro" id="IPR029033">
    <property type="entry name" value="His_PPase_superfam"/>
</dbReference>
<evidence type="ECO:0000256" key="11">
    <source>
        <dbReference type="ARBA" id="ARBA00022840"/>
    </source>
</evidence>
<keyword evidence="12" id="KW-0648">Protein biosynthesis</keyword>
<protein>
    <recommendedName>
        <fullName evidence="5">isoleucine--tRNA ligase</fullName>
        <ecNumber evidence="5">6.1.1.5</ecNumber>
    </recommendedName>
</protein>
<evidence type="ECO:0000256" key="14">
    <source>
        <dbReference type="ARBA" id="ARBA00025217"/>
    </source>
</evidence>
<dbReference type="CDD" id="cd07067">
    <property type="entry name" value="HP_PGM_like"/>
    <property type="match status" value="1"/>
</dbReference>
<evidence type="ECO:0000256" key="13">
    <source>
        <dbReference type="ARBA" id="ARBA00023146"/>
    </source>
</evidence>
<evidence type="ECO:0000256" key="6">
    <source>
        <dbReference type="ARBA" id="ARBA00022490"/>
    </source>
</evidence>
<dbReference type="SMART" id="SM00855">
    <property type="entry name" value="PGAM"/>
    <property type="match status" value="1"/>
</dbReference>
<dbReference type="Gene3D" id="3.40.50.620">
    <property type="entry name" value="HUPs"/>
    <property type="match status" value="2"/>
</dbReference>
<sequence length="753" mass="87790">MSDFNFADEKEKKILEFWENNRIFEKSLALRSGRGKKNFVFFEGPPTANGLPGIHHFLGRAYKDVFCRYKTMRGYFVLRKAGWDTHGLPVEIQVEKELGFKNKKDIEVYGIEKFNRKAKESVWKYKKEWEEMTKRMGFWLDMKEPYITYKNQYIESLWAVIKKIWDRKLLYLAHRVVPFCVRCGTPLSSHEVAQGYKKVNDQSIIVKFKILSEKFKNTYILAWTTTPWTLPGNVALAVGSKIKYVLAKKGEEFFIVAKETAEKVLGNYEIEKELKGSELAGLEYEPLFEVEKLKSDKSYKIYEADFVSTEEGTGVVHTAVMYGEDDYNLGTRIGLPKFHTVDEQGKFINVGPELDGKYVKGKEVQDLIIENLKFKNFMFKVENFEHEYPFCWRCDTPLLYYAKESWFIKMSAVNKELLKNNQKINWVPEHIKEGRFGQWLKEGKDWAFSRERYWGTPLPIWKCSDCGEFLTAGSIADLEKYRYKPKNEFYILRHGHSEKNGDKGVPEIVSSRLDLDKYHLTKDGKRDIKKVAGQLKKLGGVDLIISSPFIRTKETAHIIADELGKKVHLDERLGELRHSSLCEGNQHHLCGFVHGQRQWETRNGDGETWEELRRRIFGAITDIDSKHQGKRILLVSHGDPIWISKTFALGLSKEDAILTRVGDLYPKQGELKKLELKNWPYDEDGELDMHRPYIDKVILKCVKCDGKMNKVPDLIDVWFDSGAMPYAQWHWPFDTARGKSFDRTFKDQFPADF</sequence>
<evidence type="ECO:0000256" key="10">
    <source>
        <dbReference type="ARBA" id="ARBA00022833"/>
    </source>
</evidence>
<gene>
    <name evidence="17" type="ORF">COV30_00270</name>
</gene>
<comment type="catalytic activity">
    <reaction evidence="15">
        <text>tRNA(Ile) + L-isoleucine + ATP = L-isoleucyl-tRNA(Ile) + AMP + diphosphate</text>
        <dbReference type="Rhea" id="RHEA:11060"/>
        <dbReference type="Rhea" id="RHEA-COMP:9666"/>
        <dbReference type="Rhea" id="RHEA-COMP:9695"/>
        <dbReference type="ChEBI" id="CHEBI:30616"/>
        <dbReference type="ChEBI" id="CHEBI:33019"/>
        <dbReference type="ChEBI" id="CHEBI:58045"/>
        <dbReference type="ChEBI" id="CHEBI:78442"/>
        <dbReference type="ChEBI" id="CHEBI:78528"/>
        <dbReference type="ChEBI" id="CHEBI:456215"/>
        <dbReference type="EC" id="6.1.1.5"/>
    </reaction>
</comment>
<keyword evidence="13" id="KW-0030">Aminoacyl-tRNA synthetase</keyword>
<dbReference type="InterPro" id="IPR014729">
    <property type="entry name" value="Rossmann-like_a/b/a_fold"/>
</dbReference>
<evidence type="ECO:0000256" key="5">
    <source>
        <dbReference type="ARBA" id="ARBA00013165"/>
    </source>
</evidence>
<dbReference type="AlphaFoldDB" id="A0A2H0R6G7"/>
<reference evidence="17 18" key="1">
    <citation type="submission" date="2017-09" db="EMBL/GenBank/DDBJ databases">
        <title>Depth-based differentiation of microbial function through sediment-hosted aquifers and enrichment of novel symbionts in the deep terrestrial subsurface.</title>
        <authorList>
            <person name="Probst A.J."/>
            <person name="Ladd B."/>
            <person name="Jarett J.K."/>
            <person name="Geller-Mcgrath D.E."/>
            <person name="Sieber C.M."/>
            <person name="Emerson J.B."/>
            <person name="Anantharaman K."/>
            <person name="Thomas B.C."/>
            <person name="Malmstrom R."/>
            <person name="Stieglmeier M."/>
            <person name="Klingl A."/>
            <person name="Woyke T."/>
            <person name="Ryan C.M."/>
            <person name="Banfield J.F."/>
        </authorList>
    </citation>
    <scope>NUCLEOTIDE SEQUENCE [LARGE SCALE GENOMIC DNA]</scope>
    <source>
        <strain evidence="17">CG10_big_fil_rev_8_21_14_0_10_37_15</strain>
    </source>
</reference>
<dbReference type="SUPFAM" id="SSF50677">
    <property type="entry name" value="ValRS/IleRS/LeuRS editing domain"/>
    <property type="match status" value="1"/>
</dbReference>
<evidence type="ECO:0000256" key="4">
    <source>
        <dbReference type="ARBA" id="ARBA00011245"/>
    </source>
</evidence>
<dbReference type="GO" id="GO:0005524">
    <property type="term" value="F:ATP binding"/>
    <property type="evidence" value="ECO:0007669"/>
    <property type="project" value="UniProtKB-KW"/>
</dbReference>
<comment type="cofactor">
    <cofactor evidence="1">
        <name>Zn(2+)</name>
        <dbReference type="ChEBI" id="CHEBI:29105"/>
    </cofactor>
</comment>
<dbReference type="SUPFAM" id="SSF53254">
    <property type="entry name" value="Phosphoglycerate mutase-like"/>
    <property type="match status" value="1"/>
</dbReference>
<comment type="function">
    <text evidence="14">Catalyzes the attachment of isoleucine to tRNA(Ile). As IleRS can inadvertently accommodate and process structurally similar amino acids such as valine, to avoid such errors it has two additional distinct tRNA(Ile)-dependent editing activities. One activity is designated as 'pretransfer' editing and involves the hydrolysis of activated Val-AMP. The other activity is designated 'posttransfer' editing and involves deacylation of mischarged Val-tRNA(Ile).</text>
</comment>
<organism evidence="17 18">
    <name type="scientific">Candidatus Yanofskybacteria bacterium CG10_big_fil_rev_8_21_14_0_10_37_15</name>
    <dbReference type="NCBI Taxonomy" id="1975097"/>
    <lineage>
        <taxon>Bacteria</taxon>
        <taxon>Candidatus Yanofskyibacteriota</taxon>
    </lineage>
</organism>
<dbReference type="Pfam" id="PF00300">
    <property type="entry name" value="His_Phos_1"/>
    <property type="match status" value="1"/>
</dbReference>
<evidence type="ECO:0000256" key="1">
    <source>
        <dbReference type="ARBA" id="ARBA00001947"/>
    </source>
</evidence>
<evidence type="ECO:0000313" key="18">
    <source>
        <dbReference type="Proteomes" id="UP000230208"/>
    </source>
</evidence>
<proteinExistence type="inferred from homology"/>
<comment type="subunit">
    <text evidence="4">Monomer.</text>
</comment>
<keyword evidence="9" id="KW-0547">Nucleotide-binding</keyword>
<evidence type="ECO:0000256" key="15">
    <source>
        <dbReference type="ARBA" id="ARBA00048359"/>
    </source>
</evidence>
<feature type="domain" description="Aminoacyl-tRNA synthetase class Ia" evidence="16">
    <location>
        <begin position="686"/>
        <end position="752"/>
    </location>
</feature>
<keyword evidence="8" id="KW-0479">Metal-binding</keyword>
<dbReference type="GO" id="GO:0005737">
    <property type="term" value="C:cytoplasm"/>
    <property type="evidence" value="ECO:0007669"/>
    <property type="project" value="UniProtKB-SubCell"/>
</dbReference>
<dbReference type="GO" id="GO:0002161">
    <property type="term" value="F:aminoacyl-tRNA deacylase activity"/>
    <property type="evidence" value="ECO:0007669"/>
    <property type="project" value="InterPro"/>
</dbReference>
<dbReference type="PRINTS" id="PR00984">
    <property type="entry name" value="TRNASYNTHILE"/>
</dbReference>
<keyword evidence="10" id="KW-0862">Zinc</keyword>
<dbReference type="Gene3D" id="3.90.740.10">
    <property type="entry name" value="Valyl/Leucyl/Isoleucyl-tRNA synthetase, editing domain"/>
    <property type="match status" value="1"/>
</dbReference>
<dbReference type="GO" id="GO:0006428">
    <property type="term" value="P:isoleucyl-tRNA aminoacylation"/>
    <property type="evidence" value="ECO:0007669"/>
    <property type="project" value="InterPro"/>
</dbReference>
<dbReference type="GO" id="GO:0004822">
    <property type="term" value="F:isoleucine-tRNA ligase activity"/>
    <property type="evidence" value="ECO:0007669"/>
    <property type="project" value="UniProtKB-EC"/>
</dbReference>
<evidence type="ECO:0000256" key="9">
    <source>
        <dbReference type="ARBA" id="ARBA00022741"/>
    </source>
</evidence>
<dbReference type="PANTHER" id="PTHR42780">
    <property type="entry name" value="SOLEUCYL-TRNA SYNTHETASE"/>
    <property type="match status" value="1"/>
</dbReference>
<dbReference type="Pfam" id="PF00133">
    <property type="entry name" value="tRNA-synt_1"/>
    <property type="match status" value="2"/>
</dbReference>
<comment type="subcellular location">
    <subcellularLocation>
        <location evidence="2">Cytoplasm</location>
    </subcellularLocation>
</comment>
<evidence type="ECO:0000256" key="7">
    <source>
        <dbReference type="ARBA" id="ARBA00022598"/>
    </source>
</evidence>
<accession>A0A2H0R6G7</accession>
<dbReference type="FunFam" id="3.40.50.620:FF:000063">
    <property type="entry name" value="Isoleucine--tRNA ligase"/>
    <property type="match status" value="1"/>
</dbReference>
<evidence type="ECO:0000259" key="16">
    <source>
        <dbReference type="Pfam" id="PF00133"/>
    </source>
</evidence>
<keyword evidence="11" id="KW-0067">ATP-binding</keyword>
<keyword evidence="6" id="KW-0963">Cytoplasm</keyword>
<dbReference type="InterPro" id="IPR002301">
    <property type="entry name" value="Ile-tRNA-ligase"/>
</dbReference>
<evidence type="ECO:0000256" key="2">
    <source>
        <dbReference type="ARBA" id="ARBA00004496"/>
    </source>
</evidence>
<evidence type="ECO:0000313" key="17">
    <source>
        <dbReference type="EMBL" id="PIR42121.1"/>
    </source>
</evidence>
<dbReference type="InterPro" id="IPR013078">
    <property type="entry name" value="His_Pase_superF_clade-1"/>
</dbReference>
<dbReference type="Proteomes" id="UP000230208">
    <property type="component" value="Unassembled WGS sequence"/>
</dbReference>
<evidence type="ECO:0000256" key="12">
    <source>
        <dbReference type="ARBA" id="ARBA00022917"/>
    </source>
</evidence>
<dbReference type="PANTHER" id="PTHR42780:SF1">
    <property type="entry name" value="ISOLEUCINE--TRNA LIGASE, CYTOPLASMIC"/>
    <property type="match status" value="1"/>
</dbReference>
<dbReference type="Gene3D" id="3.40.50.1240">
    <property type="entry name" value="Phosphoglycerate mutase-like"/>
    <property type="match status" value="1"/>
</dbReference>
<dbReference type="InterPro" id="IPR009008">
    <property type="entry name" value="Val/Leu/Ile-tRNA-synth_edit"/>
</dbReference>